<dbReference type="GO" id="GO:0003700">
    <property type="term" value="F:DNA-binding transcription factor activity"/>
    <property type="evidence" value="ECO:0007669"/>
    <property type="project" value="InterPro"/>
</dbReference>
<dbReference type="Gene3D" id="1.10.10.10">
    <property type="entry name" value="Winged helix-like DNA-binding domain superfamily/Winged helix DNA-binding domain"/>
    <property type="match status" value="1"/>
</dbReference>
<dbReference type="CDD" id="cd04301">
    <property type="entry name" value="NAT_SF"/>
    <property type="match status" value="1"/>
</dbReference>
<proteinExistence type="predicted"/>
<dbReference type="PROSITE" id="PS51186">
    <property type="entry name" value="GNAT"/>
    <property type="match status" value="1"/>
</dbReference>
<dbReference type="Pfam" id="PF12802">
    <property type="entry name" value="MarR_2"/>
    <property type="match status" value="1"/>
</dbReference>
<dbReference type="SMART" id="SM00347">
    <property type="entry name" value="HTH_MARR"/>
    <property type="match status" value="1"/>
</dbReference>
<evidence type="ECO:0000259" key="3">
    <source>
        <dbReference type="PROSITE" id="PS51186"/>
    </source>
</evidence>
<dbReference type="InterPro" id="IPR050832">
    <property type="entry name" value="Bact_Acetyltransf"/>
</dbReference>
<name>A0A1G5QXP6_9RHOB</name>
<dbReference type="AlphaFoldDB" id="A0A1G5QXP6"/>
<keyword evidence="2" id="KW-0012">Acyltransferase</keyword>
<keyword evidence="5" id="KW-1185">Reference proteome</keyword>
<keyword evidence="1 4" id="KW-0808">Transferase</keyword>
<dbReference type="GO" id="GO:0016747">
    <property type="term" value="F:acyltransferase activity, transferring groups other than amino-acyl groups"/>
    <property type="evidence" value="ECO:0007669"/>
    <property type="project" value="InterPro"/>
</dbReference>
<dbReference type="InterPro" id="IPR000835">
    <property type="entry name" value="HTH_MarR-typ"/>
</dbReference>
<dbReference type="SUPFAM" id="SSF55729">
    <property type="entry name" value="Acyl-CoA N-acyltransferases (Nat)"/>
    <property type="match status" value="1"/>
</dbReference>
<evidence type="ECO:0000313" key="4">
    <source>
        <dbReference type="EMBL" id="SCZ66522.1"/>
    </source>
</evidence>
<dbReference type="OrthoDB" id="2436196at2"/>
<protein>
    <submittedName>
        <fullName evidence="4">Transcriptional regulator, MarR family with acetyltransferase activity</fullName>
    </submittedName>
</protein>
<dbReference type="PANTHER" id="PTHR43877">
    <property type="entry name" value="AMINOALKYLPHOSPHONATE N-ACETYLTRANSFERASE-RELATED-RELATED"/>
    <property type="match status" value="1"/>
</dbReference>
<gene>
    <name evidence="4" type="ORF">SAMN04488118_106200</name>
</gene>
<dbReference type="PANTHER" id="PTHR43877:SF2">
    <property type="entry name" value="AMINOALKYLPHOSPHONATE N-ACETYLTRANSFERASE-RELATED"/>
    <property type="match status" value="1"/>
</dbReference>
<dbReference type="Gene3D" id="3.40.630.30">
    <property type="match status" value="1"/>
</dbReference>
<dbReference type="InterPro" id="IPR036388">
    <property type="entry name" value="WH-like_DNA-bd_sf"/>
</dbReference>
<feature type="domain" description="N-acetyltransferase" evidence="3">
    <location>
        <begin position="129"/>
        <end position="291"/>
    </location>
</feature>
<dbReference type="STRING" id="1156985.SAMN04488118_106200"/>
<dbReference type="InterPro" id="IPR000182">
    <property type="entry name" value="GNAT_dom"/>
</dbReference>
<evidence type="ECO:0000256" key="2">
    <source>
        <dbReference type="ARBA" id="ARBA00023315"/>
    </source>
</evidence>
<sequence length="291" mass="32172">MSADQITRIRDFSRAVAVEVGALEDSFLDRGRSLGAARVLNAIGIGYKNLSALRSFLQLDSGLLSRLLRGLEDEGLIETTTHPMDRRSRVSSLTEKGKQEFDLYEALSNERAAGILARHKDAPRLLQAMDVVTITLSRKDIVFEEVDYASAPAQHCLTAFADELSTRLNLTFDLKQSGDPELAQMKPPFGTFLVARLQGRPLGCVGVKGSGGPCAEIKRMWIAPSARGLGLARSMMTAAEEAARRLGIQTLRLDTNSTLFEAVSLYQNMGWHQIERFNADPYPDLFFEKHL</sequence>
<evidence type="ECO:0000256" key="1">
    <source>
        <dbReference type="ARBA" id="ARBA00022679"/>
    </source>
</evidence>
<accession>A0A1G5QXP6</accession>
<dbReference type="InterPro" id="IPR016181">
    <property type="entry name" value="Acyl_CoA_acyltransferase"/>
</dbReference>
<dbReference type="EMBL" id="FMWG01000006">
    <property type="protein sequence ID" value="SCZ66522.1"/>
    <property type="molecule type" value="Genomic_DNA"/>
</dbReference>
<evidence type="ECO:0000313" key="5">
    <source>
        <dbReference type="Proteomes" id="UP000198767"/>
    </source>
</evidence>
<dbReference type="Pfam" id="PF00583">
    <property type="entry name" value="Acetyltransf_1"/>
    <property type="match status" value="1"/>
</dbReference>
<dbReference type="Proteomes" id="UP000198767">
    <property type="component" value="Unassembled WGS sequence"/>
</dbReference>
<dbReference type="InterPro" id="IPR036390">
    <property type="entry name" value="WH_DNA-bd_sf"/>
</dbReference>
<dbReference type="RefSeq" id="WP_090219090.1">
    <property type="nucleotide sequence ID" value="NZ_FMWG01000006.1"/>
</dbReference>
<dbReference type="SUPFAM" id="SSF46785">
    <property type="entry name" value="Winged helix' DNA-binding domain"/>
    <property type="match status" value="1"/>
</dbReference>
<reference evidence="4 5" key="1">
    <citation type="submission" date="2016-10" db="EMBL/GenBank/DDBJ databases">
        <authorList>
            <person name="de Groot N.N."/>
        </authorList>
    </citation>
    <scope>NUCLEOTIDE SEQUENCE [LARGE SCALE GENOMIC DNA]</scope>
    <source>
        <strain evidence="4 5">U95</strain>
    </source>
</reference>
<organism evidence="4 5">
    <name type="scientific">Epibacterium ulvae</name>
    <dbReference type="NCBI Taxonomy" id="1156985"/>
    <lineage>
        <taxon>Bacteria</taxon>
        <taxon>Pseudomonadati</taxon>
        <taxon>Pseudomonadota</taxon>
        <taxon>Alphaproteobacteria</taxon>
        <taxon>Rhodobacterales</taxon>
        <taxon>Roseobacteraceae</taxon>
        <taxon>Epibacterium</taxon>
    </lineage>
</organism>